<proteinExistence type="predicted"/>
<dbReference type="Proteomes" id="UP000178603">
    <property type="component" value="Unassembled WGS sequence"/>
</dbReference>
<dbReference type="AlphaFoldDB" id="A0A1F8ASZ6"/>
<sequence>MLGLRQGKKMTKLKSIFIPAAFLATLSFLAFVNLSSAVEVKPLPVTVSVCIVGGCSGELCVDETRGPMESICLYREEYSCLKYAKCEVQSTGVCGWTYGLEYTLCVGGGPVKTPDITPHISPTIKPEPTEVPVSPICGNNICEPGEADYDNCPICEPGRPCPMRPCVLLEGSCPADCLAKPTPTFYATPVPRSSVIPIPSPKPSASPLSTILPVPGYFPLPTVSPDWPGNQEPLLKKHFQFNWKMLFRKIKFNFGYFQFD</sequence>
<evidence type="ECO:0000313" key="1">
    <source>
        <dbReference type="EMBL" id="OGM54883.1"/>
    </source>
</evidence>
<organism evidence="1 2">
    <name type="scientific">Candidatus Woesebacteria bacterium RIFCSPHIGHO2_12_FULL_41_24</name>
    <dbReference type="NCBI Taxonomy" id="1802510"/>
    <lineage>
        <taxon>Bacteria</taxon>
        <taxon>Candidatus Woeseibacteriota</taxon>
    </lineage>
</organism>
<name>A0A1F8ASZ6_9BACT</name>
<gene>
    <name evidence="1" type="ORF">A3E44_01870</name>
</gene>
<comment type="caution">
    <text evidence="1">The sequence shown here is derived from an EMBL/GenBank/DDBJ whole genome shotgun (WGS) entry which is preliminary data.</text>
</comment>
<evidence type="ECO:0000313" key="2">
    <source>
        <dbReference type="Proteomes" id="UP000178603"/>
    </source>
</evidence>
<reference evidence="1 2" key="1">
    <citation type="journal article" date="2016" name="Nat. Commun.">
        <title>Thousands of microbial genomes shed light on interconnected biogeochemical processes in an aquifer system.</title>
        <authorList>
            <person name="Anantharaman K."/>
            <person name="Brown C.T."/>
            <person name="Hug L.A."/>
            <person name="Sharon I."/>
            <person name="Castelle C.J."/>
            <person name="Probst A.J."/>
            <person name="Thomas B.C."/>
            <person name="Singh A."/>
            <person name="Wilkins M.J."/>
            <person name="Karaoz U."/>
            <person name="Brodie E.L."/>
            <person name="Williams K.H."/>
            <person name="Hubbard S.S."/>
            <person name="Banfield J.F."/>
        </authorList>
    </citation>
    <scope>NUCLEOTIDE SEQUENCE [LARGE SCALE GENOMIC DNA]</scope>
</reference>
<dbReference type="EMBL" id="MGGW01000009">
    <property type="protein sequence ID" value="OGM54883.1"/>
    <property type="molecule type" value="Genomic_DNA"/>
</dbReference>
<protein>
    <submittedName>
        <fullName evidence="1">Uncharacterized protein</fullName>
    </submittedName>
</protein>
<accession>A0A1F8ASZ6</accession>